<reference evidence="4 5" key="1">
    <citation type="submission" date="2020-02" db="EMBL/GenBank/DDBJ databases">
        <title>Draft genome sequence of Limisphaera ngatamarikiensis NGM72.4T, a thermophilic Verrucomicrobia grouped in subdivision 3.</title>
        <authorList>
            <person name="Carere C.R."/>
            <person name="Steen J."/>
            <person name="Hugenholtz P."/>
            <person name="Stott M.B."/>
        </authorList>
    </citation>
    <scope>NUCLEOTIDE SEQUENCE [LARGE SCALE GENOMIC DNA]</scope>
    <source>
        <strain evidence="4 5">NGM72.4</strain>
    </source>
</reference>
<dbReference type="PANTHER" id="PTHR22901:SF0">
    <property type="entry name" value="SIALATE O-ACETYLESTERASE"/>
    <property type="match status" value="1"/>
</dbReference>
<dbReference type="EMBL" id="JAAKYA010000051">
    <property type="protein sequence ID" value="NGO39218.1"/>
    <property type="molecule type" value="Genomic_DNA"/>
</dbReference>
<organism evidence="4 5">
    <name type="scientific">Limisphaera ngatamarikiensis</name>
    <dbReference type="NCBI Taxonomy" id="1324935"/>
    <lineage>
        <taxon>Bacteria</taxon>
        <taxon>Pseudomonadati</taxon>
        <taxon>Verrucomicrobiota</taxon>
        <taxon>Verrucomicrobiia</taxon>
        <taxon>Limisphaerales</taxon>
        <taxon>Limisphaeraceae</taxon>
        <taxon>Limisphaera</taxon>
    </lineage>
</organism>
<dbReference type="Proteomes" id="UP000477311">
    <property type="component" value="Unassembled WGS sequence"/>
</dbReference>
<sequence length="506" mass="57524">MTARRSLLWSLVGCAGLWPAVVLRADFQVAPVFSDNMVLQQGQPVPVWGWGDDGERITVQVGSRRATTEVHNGRWEVRLRPMKAGGPWTMEVRSATRVVTFTNVLVGEVWVCSGQSNMEWPLERSHQPEADIASATNAMIRFLDVPNVKAEAPTIRLNARWEVCSPERARTFSAVAYYFGRALHQARGVPIGLIRSDWGGSPAEAWMSREALEMRPRYVREILDPFPEQWRRYQESLEEWRRAREEAQREGREFKRNAPWPPWRPSELYHGMIAPLIPYAIKGVIWYQGESNAGRAEQYRTLFQDLIRNWRHDWGQGDFPFLAVQLAPFMAIKDEPGESAWAELREAQMLAMRQLPKVGVVVTTDVGDPNDIHPVWKKPVGERLALAARAIAYGEKITWSGPVYRSVRFEGSKAIISFDHVGSGLEARGGPLKGFAICGEDRRWVWAEARIVGREVEVWSPQVPRPVAVRYGWADCPVVNLWNREGLPASPFRTDDFPLITAPREP</sequence>
<dbReference type="GO" id="GO:0005975">
    <property type="term" value="P:carbohydrate metabolic process"/>
    <property type="evidence" value="ECO:0007669"/>
    <property type="project" value="TreeGrafter"/>
</dbReference>
<dbReference type="SUPFAM" id="SSF52266">
    <property type="entry name" value="SGNH hydrolase"/>
    <property type="match status" value="1"/>
</dbReference>
<evidence type="ECO:0000313" key="4">
    <source>
        <dbReference type="EMBL" id="NGO39218.1"/>
    </source>
</evidence>
<dbReference type="PANTHER" id="PTHR22901">
    <property type="entry name" value="SIALATE O-ACETYLESTERASE"/>
    <property type="match status" value="1"/>
</dbReference>
<proteinExistence type="predicted"/>
<feature type="coiled-coil region" evidence="2">
    <location>
        <begin position="230"/>
        <end position="257"/>
    </location>
</feature>
<comment type="caution">
    <text evidence="4">The sequence shown here is derived from an EMBL/GenBank/DDBJ whole genome shotgun (WGS) entry which is preliminary data.</text>
</comment>
<evidence type="ECO:0000259" key="3">
    <source>
        <dbReference type="Pfam" id="PF03629"/>
    </source>
</evidence>
<protein>
    <submittedName>
        <fullName evidence="4">Sialate O-acetylesterase</fullName>
    </submittedName>
</protein>
<dbReference type="InterPro" id="IPR036514">
    <property type="entry name" value="SGNH_hydro_sf"/>
</dbReference>
<keyword evidence="5" id="KW-1185">Reference proteome</keyword>
<name>A0A6M1RGP9_9BACT</name>
<dbReference type="AlphaFoldDB" id="A0A6M1RGP9"/>
<keyword evidence="1" id="KW-0378">Hydrolase</keyword>
<dbReference type="Gene3D" id="3.40.50.1110">
    <property type="entry name" value="SGNH hydrolase"/>
    <property type="match status" value="1"/>
</dbReference>
<dbReference type="GO" id="GO:0001681">
    <property type="term" value="F:sialate O-acetylesterase activity"/>
    <property type="evidence" value="ECO:0007669"/>
    <property type="project" value="InterPro"/>
</dbReference>
<accession>A0A6M1RGP9</accession>
<evidence type="ECO:0000256" key="2">
    <source>
        <dbReference type="SAM" id="Coils"/>
    </source>
</evidence>
<dbReference type="InterPro" id="IPR039329">
    <property type="entry name" value="SIAE"/>
</dbReference>
<feature type="domain" description="Sialate O-acetylesterase" evidence="3">
    <location>
        <begin position="266"/>
        <end position="373"/>
    </location>
</feature>
<gene>
    <name evidence="4" type="ORF">G4L39_07375</name>
</gene>
<evidence type="ECO:0000313" key="5">
    <source>
        <dbReference type="Proteomes" id="UP000477311"/>
    </source>
</evidence>
<dbReference type="RefSeq" id="WP_165107102.1">
    <property type="nucleotide sequence ID" value="NZ_JAAKYA010000051.1"/>
</dbReference>
<evidence type="ECO:0000256" key="1">
    <source>
        <dbReference type="ARBA" id="ARBA00022801"/>
    </source>
</evidence>
<dbReference type="InterPro" id="IPR005181">
    <property type="entry name" value="SASA"/>
</dbReference>
<dbReference type="Pfam" id="PF03629">
    <property type="entry name" value="SASA"/>
    <property type="match status" value="1"/>
</dbReference>
<keyword evidence="2" id="KW-0175">Coiled coil</keyword>